<evidence type="ECO:0000256" key="2">
    <source>
        <dbReference type="ARBA" id="ARBA00001970"/>
    </source>
</evidence>
<comment type="catalytic activity">
    <reaction evidence="12">
        <text>(S)-lactate + 2 Fe(III)-[cytochrome c] = 2 Fe(II)-[cytochrome c] + pyruvate + 2 H(+)</text>
        <dbReference type="Rhea" id="RHEA:19909"/>
        <dbReference type="Rhea" id="RHEA-COMP:10350"/>
        <dbReference type="Rhea" id="RHEA-COMP:14399"/>
        <dbReference type="ChEBI" id="CHEBI:15361"/>
        <dbReference type="ChEBI" id="CHEBI:15378"/>
        <dbReference type="ChEBI" id="CHEBI:16651"/>
        <dbReference type="ChEBI" id="CHEBI:29033"/>
        <dbReference type="ChEBI" id="CHEBI:29034"/>
        <dbReference type="EC" id="1.1.2.3"/>
    </reaction>
    <physiologicalReaction direction="left-to-right" evidence="12">
        <dbReference type="Rhea" id="RHEA:19910"/>
    </physiologicalReaction>
</comment>
<dbReference type="PROSITE" id="PS00191">
    <property type="entry name" value="CYTOCHROME_B5_1"/>
    <property type="match status" value="1"/>
</dbReference>
<comment type="similarity">
    <text evidence="13">In the C-terminal section; belongs to the FMN-dependent alpha-hydroxy acid dehydrogenase family.</text>
</comment>
<dbReference type="InterPro" id="IPR000262">
    <property type="entry name" value="FMN-dep_DH"/>
</dbReference>
<dbReference type="STRING" id="1441469.A0A1Q5Q9V8"/>
<proteinExistence type="inferred from homology"/>
<dbReference type="InterPro" id="IPR001128">
    <property type="entry name" value="Cyt_P450"/>
</dbReference>
<comment type="caution">
    <text evidence="19">The sequence shown here is derived from an EMBL/GenBank/DDBJ whole genome shotgun (WGS) entry which is preliminary data.</text>
</comment>
<keyword evidence="11" id="KW-0496">Mitochondrion</keyword>
<evidence type="ECO:0000313" key="19">
    <source>
        <dbReference type="EMBL" id="OKL62712.1"/>
    </source>
</evidence>
<dbReference type="PANTHER" id="PTHR10578:SF104">
    <property type="entry name" value="CYTOCHROME B2, MITOCHONDRIAL-RELATED"/>
    <property type="match status" value="1"/>
</dbReference>
<dbReference type="CDD" id="cd02922">
    <property type="entry name" value="FCB2_FMN"/>
    <property type="match status" value="1"/>
</dbReference>
<comment type="subunit">
    <text evidence="4">Homotetramer.</text>
</comment>
<evidence type="ECO:0000256" key="6">
    <source>
        <dbReference type="ARBA" id="ARBA00022630"/>
    </source>
</evidence>
<dbReference type="AlphaFoldDB" id="A0A1Q5Q9V8"/>
<dbReference type="EC" id="1.1.2.3" evidence="15"/>
<protein>
    <recommendedName>
        <fullName evidence="16">L-lactate dehydrogenase (cytochrome)</fullName>
        <ecNumber evidence="15">1.1.2.3</ecNumber>
    </recommendedName>
</protein>
<dbReference type="FunFam" id="3.20.20.70:FF:000062">
    <property type="entry name" value="Cytochrome b2, mitochondrial, putative"/>
    <property type="match status" value="1"/>
</dbReference>
<evidence type="ECO:0000259" key="18">
    <source>
        <dbReference type="PROSITE" id="PS51349"/>
    </source>
</evidence>
<evidence type="ECO:0000256" key="4">
    <source>
        <dbReference type="ARBA" id="ARBA00011881"/>
    </source>
</evidence>
<dbReference type="PANTHER" id="PTHR10578">
    <property type="entry name" value="S -2-HYDROXY-ACID OXIDASE-RELATED"/>
    <property type="match status" value="1"/>
</dbReference>
<dbReference type="Gene3D" id="3.20.20.70">
    <property type="entry name" value="Aldolase class I"/>
    <property type="match status" value="1"/>
</dbReference>
<comment type="cofactor">
    <cofactor evidence="2">
        <name>heme b</name>
        <dbReference type="ChEBI" id="CHEBI:60344"/>
    </cofactor>
</comment>
<keyword evidence="8" id="KW-0479">Metal-binding</keyword>
<dbReference type="GO" id="GO:0004497">
    <property type="term" value="F:monooxygenase activity"/>
    <property type="evidence" value="ECO:0007669"/>
    <property type="project" value="InterPro"/>
</dbReference>
<dbReference type="GeneID" id="31001123"/>
<dbReference type="InterPro" id="IPR037458">
    <property type="entry name" value="L-MDH/L-LDH_FMN-bd"/>
</dbReference>
<dbReference type="SUPFAM" id="SSF48264">
    <property type="entry name" value="Cytochrome P450"/>
    <property type="match status" value="1"/>
</dbReference>
<organism evidence="19 20">
    <name type="scientific">Talaromyces atroroseus</name>
    <dbReference type="NCBI Taxonomy" id="1441469"/>
    <lineage>
        <taxon>Eukaryota</taxon>
        <taxon>Fungi</taxon>
        <taxon>Dikarya</taxon>
        <taxon>Ascomycota</taxon>
        <taxon>Pezizomycotina</taxon>
        <taxon>Eurotiomycetes</taxon>
        <taxon>Eurotiomycetidae</taxon>
        <taxon>Eurotiales</taxon>
        <taxon>Trichocomaceae</taxon>
        <taxon>Talaromyces</taxon>
        <taxon>Talaromyces sect. Trachyspermi</taxon>
    </lineage>
</organism>
<comment type="subcellular location">
    <subcellularLocation>
        <location evidence="3">Mitochondrion intermembrane space</location>
    </subcellularLocation>
</comment>
<evidence type="ECO:0000256" key="16">
    <source>
        <dbReference type="ARBA" id="ARBA00068515"/>
    </source>
</evidence>
<dbReference type="InterPro" id="IPR013785">
    <property type="entry name" value="Aldolase_TIM"/>
</dbReference>
<keyword evidence="5" id="KW-0349">Heme</keyword>
<dbReference type="InterPro" id="IPR001199">
    <property type="entry name" value="Cyt_B5-like_heme/steroid-bd"/>
</dbReference>
<dbReference type="OrthoDB" id="1925334at2759"/>
<dbReference type="InterPro" id="IPR037396">
    <property type="entry name" value="FMN_HAD"/>
</dbReference>
<dbReference type="Pfam" id="PF00173">
    <property type="entry name" value="Cyt-b5"/>
    <property type="match status" value="1"/>
</dbReference>
<evidence type="ECO:0000256" key="12">
    <source>
        <dbReference type="ARBA" id="ARBA00052399"/>
    </source>
</evidence>
<evidence type="ECO:0000256" key="14">
    <source>
        <dbReference type="ARBA" id="ARBA00061589"/>
    </source>
</evidence>
<dbReference type="Proteomes" id="UP000214365">
    <property type="component" value="Unassembled WGS sequence"/>
</dbReference>
<dbReference type="Gene3D" id="1.10.630.10">
    <property type="entry name" value="Cytochrome P450"/>
    <property type="match status" value="1"/>
</dbReference>
<dbReference type="EMBL" id="LFMY01000002">
    <property type="protein sequence ID" value="OKL62712.1"/>
    <property type="molecule type" value="Genomic_DNA"/>
</dbReference>
<name>A0A1Q5Q9V8_TALAT</name>
<reference evidence="19 20" key="1">
    <citation type="submission" date="2015-06" db="EMBL/GenBank/DDBJ databases">
        <title>Talaromyces atroroseus IBT 11181 draft genome.</title>
        <authorList>
            <person name="Rasmussen K.B."/>
            <person name="Rasmussen S."/>
            <person name="Petersen B."/>
            <person name="Sicheritz-Ponten T."/>
            <person name="Mortensen U.H."/>
            <person name="Thrane U."/>
        </authorList>
    </citation>
    <scope>NUCLEOTIDE SEQUENCE [LARGE SCALE GENOMIC DNA]</scope>
    <source>
        <strain evidence="19 20">IBT 11181</strain>
    </source>
</reference>
<evidence type="ECO:0000256" key="8">
    <source>
        <dbReference type="ARBA" id="ARBA00022723"/>
    </source>
</evidence>
<keyword evidence="9" id="KW-0560">Oxidoreductase</keyword>
<evidence type="ECO:0000256" key="5">
    <source>
        <dbReference type="ARBA" id="ARBA00022617"/>
    </source>
</evidence>
<evidence type="ECO:0000313" key="20">
    <source>
        <dbReference type="Proteomes" id="UP000214365"/>
    </source>
</evidence>
<feature type="domain" description="Cytochrome b5 heme-binding" evidence="17">
    <location>
        <begin position="8"/>
        <end position="85"/>
    </location>
</feature>
<dbReference type="SUPFAM" id="SSF51395">
    <property type="entry name" value="FMN-linked oxidoreductases"/>
    <property type="match status" value="1"/>
</dbReference>
<dbReference type="GO" id="GO:0005758">
    <property type="term" value="C:mitochondrial intermembrane space"/>
    <property type="evidence" value="ECO:0007669"/>
    <property type="project" value="UniProtKB-SubCell"/>
</dbReference>
<evidence type="ECO:0000256" key="13">
    <source>
        <dbReference type="ARBA" id="ARBA00061137"/>
    </source>
</evidence>
<dbReference type="InterPro" id="IPR018506">
    <property type="entry name" value="Cyt_B5_heme-BS"/>
</dbReference>
<evidence type="ECO:0000256" key="1">
    <source>
        <dbReference type="ARBA" id="ARBA00001917"/>
    </source>
</evidence>
<dbReference type="GO" id="GO:0005506">
    <property type="term" value="F:iron ion binding"/>
    <property type="evidence" value="ECO:0007669"/>
    <property type="project" value="InterPro"/>
</dbReference>
<dbReference type="RefSeq" id="XP_020122833.1">
    <property type="nucleotide sequence ID" value="XM_020261024.1"/>
</dbReference>
<dbReference type="SUPFAM" id="SSF55856">
    <property type="entry name" value="Cytochrome b5-like heme/steroid binding domain"/>
    <property type="match status" value="1"/>
</dbReference>
<feature type="domain" description="FMN hydroxy acid dehydrogenase" evidence="18">
    <location>
        <begin position="118"/>
        <end position="480"/>
    </location>
</feature>
<gene>
    <name evidence="19" type="ORF">UA08_01368</name>
</gene>
<evidence type="ECO:0000256" key="10">
    <source>
        <dbReference type="ARBA" id="ARBA00023004"/>
    </source>
</evidence>
<keyword evidence="7" id="KW-0288">FMN</keyword>
<comment type="similarity">
    <text evidence="14">In the N-terminal section; belongs to the cytochrome b5 family.</text>
</comment>
<dbReference type="InterPro" id="IPR036396">
    <property type="entry name" value="Cyt_P450_sf"/>
</dbReference>
<keyword evidence="20" id="KW-1185">Reference proteome</keyword>
<dbReference type="GO" id="GO:0016705">
    <property type="term" value="F:oxidoreductase activity, acting on paired donors, with incorporation or reduction of molecular oxygen"/>
    <property type="evidence" value="ECO:0007669"/>
    <property type="project" value="InterPro"/>
</dbReference>
<evidence type="ECO:0000256" key="7">
    <source>
        <dbReference type="ARBA" id="ARBA00022643"/>
    </source>
</evidence>
<dbReference type="Pfam" id="PF00067">
    <property type="entry name" value="p450"/>
    <property type="match status" value="1"/>
</dbReference>
<dbReference type="Gene3D" id="3.10.120.10">
    <property type="entry name" value="Cytochrome b5-like heme/steroid binding domain"/>
    <property type="match status" value="1"/>
</dbReference>
<evidence type="ECO:0000256" key="9">
    <source>
        <dbReference type="ARBA" id="ARBA00023002"/>
    </source>
</evidence>
<accession>A0A1Q5Q9V8</accession>
<comment type="cofactor">
    <cofactor evidence="1">
        <name>FMN</name>
        <dbReference type="ChEBI" id="CHEBI:58210"/>
    </cofactor>
</comment>
<keyword evidence="10" id="KW-0408">Iron</keyword>
<dbReference type="PROSITE" id="PS51349">
    <property type="entry name" value="FMN_HYDROXY_ACID_DH_2"/>
    <property type="match status" value="1"/>
</dbReference>
<sequence>MGDVVSDKSIISWNELRRHCTTGDCWIIVHSKVYNVTEFLGDHPGGAAIILKYAGSDATQAYNEVHAPGLIDEALSQRHFKGHIDPLSLPKKEETVTMQTTQEAKKNLVEEKSIPDIPHLHTLLSVADFEAVAQKKFTGKTFAFYSSAATDLISHRDNLESFRNLLLRPRVLRNVKDVSISRRILGYESSAPFFVSPAAMAKLAHPDGELAIARACAEDNVIQIISTNASYPLQDIVAAGRPGQTFFLQLYVNSERRKTEQLLIKARKLGIRAIFVTVDAPIPGKREADERISAEKFVSAMSGAIAINDKKGGGLGRVMAQYIDSSLNWEDLTWIRRVSGLPIVLKGVQTAADAKLAAQHGCEGILLSNHGGRSLDTVQPAILTLMEIHKECPEILNKLEIYVDGGIRRGTDILKALALGATAVGVGRPYLYSLAYGQEGVQHLTESSEVLKDELVSTLKLSGITDANQAHPGMNTITENDYSFYNMSLLVRMAHKLRQKQKGPSFLEILYEWMQGQKNINKILDGWNKKHGPIVHARTGAKTFNILYTRQAAHDLLEKRAAIYSSRAPSIFLDKYLHNGLASAFMPHGTKWRLHRRLHSNFLNIKVSKAYQSLQDIKSRYVMRGLLSSNDYAGLFYRYTSSIMFALTYGGGMMEMDDDGNANEHHHNHSRLHQINEMATFILQNASAGPLLLDILPILDYLPVNMCMTWRDKARELHEQPTKAYIECASAALGPDHC</sequence>
<dbReference type="GO" id="GO:0020037">
    <property type="term" value="F:heme binding"/>
    <property type="evidence" value="ECO:0007669"/>
    <property type="project" value="InterPro"/>
</dbReference>
<dbReference type="SMART" id="SM01117">
    <property type="entry name" value="Cyt-b5"/>
    <property type="match status" value="1"/>
</dbReference>
<evidence type="ECO:0000256" key="3">
    <source>
        <dbReference type="ARBA" id="ARBA00004569"/>
    </source>
</evidence>
<evidence type="ECO:0000256" key="11">
    <source>
        <dbReference type="ARBA" id="ARBA00023128"/>
    </source>
</evidence>
<dbReference type="PROSITE" id="PS50255">
    <property type="entry name" value="CYTOCHROME_B5_2"/>
    <property type="match status" value="1"/>
</dbReference>
<dbReference type="Pfam" id="PF01070">
    <property type="entry name" value="FMN_dh"/>
    <property type="match status" value="1"/>
</dbReference>
<keyword evidence="6" id="KW-0285">Flavoprotein</keyword>
<dbReference type="InterPro" id="IPR036400">
    <property type="entry name" value="Cyt_B5-like_heme/steroid_sf"/>
</dbReference>
<evidence type="ECO:0000259" key="17">
    <source>
        <dbReference type="PROSITE" id="PS50255"/>
    </source>
</evidence>
<evidence type="ECO:0000256" key="15">
    <source>
        <dbReference type="ARBA" id="ARBA00066458"/>
    </source>
</evidence>
<dbReference type="GO" id="GO:0004460">
    <property type="term" value="F:L-lactate dehydrogenase (cytochrome) activity"/>
    <property type="evidence" value="ECO:0007669"/>
    <property type="project" value="UniProtKB-EC"/>
</dbReference>